<dbReference type="InterPro" id="IPR036866">
    <property type="entry name" value="RibonucZ/Hydroxyglut_hydro"/>
</dbReference>
<dbReference type="PANTHER" id="PTHR11203:SF49">
    <property type="entry name" value="BLL1145 PROTEIN"/>
    <property type="match status" value="1"/>
</dbReference>
<evidence type="ECO:0000313" key="2">
    <source>
        <dbReference type="EMBL" id="QEG02727.1"/>
    </source>
</evidence>
<dbReference type="InterPro" id="IPR026360">
    <property type="entry name" value="Xnuc_lig_assoc"/>
</dbReference>
<dbReference type="GO" id="GO:0016787">
    <property type="term" value="F:hydrolase activity"/>
    <property type="evidence" value="ECO:0007669"/>
    <property type="project" value="UniProtKB-KW"/>
</dbReference>
<dbReference type="EC" id="3.1.-.-" evidence="2"/>
<feature type="region of interest" description="Disordered" evidence="1">
    <location>
        <begin position="1"/>
        <end position="39"/>
    </location>
</feature>
<reference evidence="2 3" key="1">
    <citation type="submission" date="2019-02" db="EMBL/GenBank/DDBJ databases">
        <title>Planctomycetal bacteria perform biofilm scaping via a novel small molecule.</title>
        <authorList>
            <person name="Jeske O."/>
            <person name="Boedeker C."/>
            <person name="Wiegand S."/>
            <person name="Breitling P."/>
            <person name="Kallscheuer N."/>
            <person name="Jogler M."/>
            <person name="Rohde M."/>
            <person name="Petersen J."/>
            <person name="Medema M.H."/>
            <person name="Surup F."/>
            <person name="Jogler C."/>
        </authorList>
    </citation>
    <scope>NUCLEOTIDE SEQUENCE [LARGE SCALE GENOMIC DNA]</scope>
    <source>
        <strain evidence="2 3">Mal15</strain>
    </source>
</reference>
<dbReference type="InterPro" id="IPR050698">
    <property type="entry name" value="MBL"/>
</dbReference>
<protein>
    <submittedName>
        <fullName evidence="2">Ribonuclease</fullName>
        <ecNumber evidence="2">3.1.-.-</ecNumber>
    </submittedName>
</protein>
<feature type="compositionally biased region" description="Basic and acidic residues" evidence="1">
    <location>
        <begin position="363"/>
        <end position="373"/>
    </location>
</feature>
<feature type="region of interest" description="Disordered" evidence="1">
    <location>
        <begin position="363"/>
        <end position="387"/>
    </location>
</feature>
<sequence>MWGEVSQSVSDQPHSSGATIETDFGVNRPTSNHERRSRRTPVAVTFAPLLRPTSRGLYCEAGDFYVDPTRPVDRAIVTHAHSDHARWGCRRYLAAAPSETLLRMRLSEEAEFQFLPYGESILIGGVRVSFHPAGHMLGSAQVRLEYRGKIAVVTGDYKLSQDPTCQPWEPVKCHLMVTETTFGLPIYRWPPADCVRDEINRWWRRCRDDGKCCVLYGYAVGKSQSLLAGLDPSLGPIFTHGAVEKGTQAYRQTGVALPETRYVGSVEGKPDWSGAMVVAVPSAHGTPWIRRFGRISTAMASGWMAVRGSRRRRAMDRGFVASDHVDWQSLLEAIDQCDPETVWATHGYTAAVARFLNENGREAHALESGGRREEDEDAIPPADESTG</sequence>
<proteinExistence type="predicted"/>
<organism evidence="2 3">
    <name type="scientific">Stieleria maiorica</name>
    <dbReference type="NCBI Taxonomy" id="2795974"/>
    <lineage>
        <taxon>Bacteria</taxon>
        <taxon>Pseudomonadati</taxon>
        <taxon>Planctomycetota</taxon>
        <taxon>Planctomycetia</taxon>
        <taxon>Pirellulales</taxon>
        <taxon>Pirellulaceae</taxon>
        <taxon>Stieleria</taxon>
    </lineage>
</organism>
<feature type="compositionally biased region" description="Polar residues" evidence="1">
    <location>
        <begin position="1"/>
        <end position="19"/>
    </location>
</feature>
<dbReference type="Proteomes" id="UP000321353">
    <property type="component" value="Chromosome"/>
</dbReference>
<gene>
    <name evidence="2" type="ORF">Mal15_68480</name>
</gene>
<keyword evidence="3" id="KW-1185">Reference proteome</keyword>
<dbReference type="SUPFAM" id="SSF56281">
    <property type="entry name" value="Metallo-hydrolase/oxidoreductase"/>
    <property type="match status" value="1"/>
</dbReference>
<name>A0A5B9MRM8_9BACT</name>
<dbReference type="NCBIfam" id="TIGR04122">
    <property type="entry name" value="Xnuc_lig_assoc"/>
    <property type="match status" value="1"/>
</dbReference>
<dbReference type="GO" id="GO:0004521">
    <property type="term" value="F:RNA endonuclease activity"/>
    <property type="evidence" value="ECO:0007669"/>
    <property type="project" value="TreeGrafter"/>
</dbReference>
<accession>A0A5B9MRM8</accession>
<dbReference type="PANTHER" id="PTHR11203">
    <property type="entry name" value="CLEAVAGE AND POLYADENYLATION SPECIFICITY FACTOR FAMILY MEMBER"/>
    <property type="match status" value="1"/>
</dbReference>
<dbReference type="Gene3D" id="3.60.15.10">
    <property type="entry name" value="Ribonuclease Z/Hydroxyacylglutathione hydrolase-like"/>
    <property type="match status" value="1"/>
</dbReference>
<dbReference type="EMBL" id="CP036264">
    <property type="protein sequence ID" value="QEG02727.1"/>
    <property type="molecule type" value="Genomic_DNA"/>
</dbReference>
<evidence type="ECO:0000313" key="3">
    <source>
        <dbReference type="Proteomes" id="UP000321353"/>
    </source>
</evidence>
<dbReference type="KEGG" id="smam:Mal15_68480"/>
<evidence type="ECO:0000256" key="1">
    <source>
        <dbReference type="SAM" id="MobiDB-lite"/>
    </source>
</evidence>
<keyword evidence="2" id="KW-0378">Hydrolase</keyword>
<dbReference type="AlphaFoldDB" id="A0A5B9MRM8"/>